<gene>
    <name evidence="1" type="ORF">RSOLAG22IIIB_11303</name>
</gene>
<evidence type="ECO:0000313" key="2">
    <source>
        <dbReference type="Proteomes" id="UP000044841"/>
    </source>
</evidence>
<reference evidence="1 2" key="1">
    <citation type="submission" date="2015-07" db="EMBL/GenBank/DDBJ databases">
        <authorList>
            <person name="Noorani M."/>
        </authorList>
    </citation>
    <scope>NUCLEOTIDE SEQUENCE [LARGE SCALE GENOMIC DNA]</scope>
    <source>
        <strain evidence="1">BBA 69670</strain>
    </source>
</reference>
<accession>A0A0K6G7H8</accession>
<organism evidence="1 2">
    <name type="scientific">Rhizoctonia solani</name>
    <dbReference type="NCBI Taxonomy" id="456999"/>
    <lineage>
        <taxon>Eukaryota</taxon>
        <taxon>Fungi</taxon>
        <taxon>Dikarya</taxon>
        <taxon>Basidiomycota</taxon>
        <taxon>Agaricomycotina</taxon>
        <taxon>Agaricomycetes</taxon>
        <taxon>Cantharellales</taxon>
        <taxon>Ceratobasidiaceae</taxon>
        <taxon>Rhizoctonia</taxon>
    </lineage>
</organism>
<dbReference type="Proteomes" id="UP000044841">
    <property type="component" value="Unassembled WGS sequence"/>
</dbReference>
<evidence type="ECO:0000313" key="1">
    <source>
        <dbReference type="EMBL" id="CUA74568.1"/>
    </source>
</evidence>
<dbReference type="AlphaFoldDB" id="A0A0K6G7H8"/>
<protein>
    <submittedName>
        <fullName evidence="1">Uncharacterized protein</fullName>
    </submittedName>
</protein>
<name>A0A0K6G7H8_9AGAM</name>
<sequence>MSQAEEFDDQAVQQITENLANEVEREFKEHIGTVNGEPEFDEAFIKKVIKSFEEKSTVPQPGGAGAFASDSTSDLSTSYGIAKLHVGQQTFSATSVGVLSNIPGFSYVRGTLQGWQGYMGRGLPFGYFMVVTSDTKSHCIYVSKTPIKEFKKGLGLGRWD</sequence>
<dbReference type="EMBL" id="CYGV01001459">
    <property type="protein sequence ID" value="CUA74568.1"/>
    <property type="molecule type" value="Genomic_DNA"/>
</dbReference>
<proteinExistence type="predicted"/>
<keyword evidence="2" id="KW-1185">Reference proteome</keyword>